<evidence type="ECO:0000256" key="7">
    <source>
        <dbReference type="ARBA" id="ARBA00022898"/>
    </source>
</evidence>
<dbReference type="RefSeq" id="WP_311665059.1">
    <property type="nucleotide sequence ID" value="NZ_JAVRHT010000038.1"/>
</dbReference>
<evidence type="ECO:0000259" key="12">
    <source>
        <dbReference type="Pfam" id="PF09084"/>
    </source>
</evidence>
<evidence type="ECO:0000313" key="14">
    <source>
        <dbReference type="Proteomes" id="UP001267426"/>
    </source>
</evidence>
<feature type="domain" description="SsuA/THI5-like" evidence="12">
    <location>
        <begin position="13"/>
        <end position="229"/>
    </location>
</feature>
<evidence type="ECO:0000256" key="2">
    <source>
        <dbReference type="ARBA" id="ARBA00004948"/>
    </source>
</evidence>
<evidence type="ECO:0000256" key="9">
    <source>
        <dbReference type="ARBA" id="ARBA00023004"/>
    </source>
</evidence>
<evidence type="ECO:0000256" key="6">
    <source>
        <dbReference type="ARBA" id="ARBA00022723"/>
    </source>
</evidence>
<dbReference type="EMBL" id="JAVRHT010000038">
    <property type="protein sequence ID" value="MDT0632803.1"/>
    <property type="molecule type" value="Genomic_DNA"/>
</dbReference>
<comment type="function">
    <text evidence="1">Responsible for the formation of the pyrimidine heterocycle in the thiamine biosynthesis pathway. Catalyzes the formation of hydroxymethylpyrimidine phosphate (HMP-P) from histidine and pyridoxal phosphate (PLP). The protein uses PLP and the active site histidine to form HMP-P, generating an inactive enzyme. The enzyme can only undergo a single turnover, which suggests it is a suicide enzyme.</text>
</comment>
<comment type="similarity">
    <text evidence="3">Belongs to the NMT1/THI5 family.</text>
</comment>
<organism evidence="13 14">
    <name type="scientific">Rubrivirga litoralis</name>
    <dbReference type="NCBI Taxonomy" id="3075598"/>
    <lineage>
        <taxon>Bacteria</taxon>
        <taxon>Pseudomonadati</taxon>
        <taxon>Rhodothermota</taxon>
        <taxon>Rhodothermia</taxon>
        <taxon>Rhodothermales</taxon>
        <taxon>Rubricoccaceae</taxon>
        <taxon>Rubrivirga</taxon>
    </lineage>
</organism>
<keyword evidence="8" id="KW-0784">Thiamine biosynthesis</keyword>
<sequence length="297" mass="32913">MTRLRIGLEWFLNPDHVPFLLAQDRGWFADEGLEIELVEPEEHLDAVEAIERGELDVAVTEPLHLVEDRAEGRPCVGFARFLHTNGGVMAKAEIARPRDMAGRRIQYPGAPGPGGPAIVATMVEADGGPTGTEDGYGRVNNSFYHTDALAEDKADVATLVFHNFEIVEAEHRGLDVRMFALKDWGVPDFCQLILIAHPDALAERRAAFEALVRVLRRGVDAVKQAPEAARAVYFAHTETDAGDALTRAIYDATVPCFTHDFSMSADYYRQLEAWMHERGLIDETPGADAYWTNELAL</sequence>
<evidence type="ECO:0000256" key="1">
    <source>
        <dbReference type="ARBA" id="ARBA00003469"/>
    </source>
</evidence>
<evidence type="ECO:0000313" key="13">
    <source>
        <dbReference type="EMBL" id="MDT0632803.1"/>
    </source>
</evidence>
<dbReference type="Pfam" id="PF09084">
    <property type="entry name" value="NMT1"/>
    <property type="match status" value="1"/>
</dbReference>
<reference evidence="13 14" key="1">
    <citation type="submission" date="2023-09" db="EMBL/GenBank/DDBJ databases">
        <authorList>
            <person name="Rey-Velasco X."/>
        </authorList>
    </citation>
    <scope>NUCLEOTIDE SEQUENCE [LARGE SCALE GENOMIC DNA]</scope>
    <source>
        <strain evidence="13 14">F394</strain>
    </source>
</reference>
<name>A0ABU3BU36_9BACT</name>
<keyword evidence="14" id="KW-1185">Reference proteome</keyword>
<keyword evidence="9" id="KW-0408">Iron</keyword>
<dbReference type="InterPro" id="IPR015168">
    <property type="entry name" value="SsuA/THI5"/>
</dbReference>
<proteinExistence type="inferred from homology"/>
<comment type="subunit">
    <text evidence="4">Homodimer.</text>
</comment>
<accession>A0ABU3BU36</accession>
<dbReference type="Gene3D" id="3.40.190.10">
    <property type="entry name" value="Periplasmic binding protein-like II"/>
    <property type="match status" value="2"/>
</dbReference>
<comment type="catalytic activity">
    <reaction evidence="11">
        <text>N(6)-(pyridoxal phosphate)-L-lysyl-[4-amino-5-hydroxymethyl-2-methylpyrimidine phosphate synthase] + L-histidyl-[4-amino-5-hydroxymethyl-2-methylpyrimidine phosphate synthase] + 2 Fe(3+) + 4 H2O = L-lysyl-[4-amino-5-hydroxymethyl-2-methylpyrimidine phosphate synthase] + (2S)-2-amino-5-hydroxy-4-oxopentanoyl-[4-amino-5-hydroxymethyl-2-methylpyrimidine phosphate synthase] + 4-amino-2-methyl-5-(phosphooxymethyl)pyrimidine + 3-oxopropanoate + 2 Fe(2+) + 2 H(+)</text>
        <dbReference type="Rhea" id="RHEA:65756"/>
        <dbReference type="Rhea" id="RHEA-COMP:16892"/>
        <dbReference type="Rhea" id="RHEA-COMP:16893"/>
        <dbReference type="Rhea" id="RHEA-COMP:16894"/>
        <dbReference type="Rhea" id="RHEA-COMP:16895"/>
        <dbReference type="ChEBI" id="CHEBI:15377"/>
        <dbReference type="ChEBI" id="CHEBI:15378"/>
        <dbReference type="ChEBI" id="CHEBI:29033"/>
        <dbReference type="ChEBI" id="CHEBI:29034"/>
        <dbReference type="ChEBI" id="CHEBI:29969"/>
        <dbReference type="ChEBI" id="CHEBI:29979"/>
        <dbReference type="ChEBI" id="CHEBI:33190"/>
        <dbReference type="ChEBI" id="CHEBI:58354"/>
        <dbReference type="ChEBI" id="CHEBI:143915"/>
        <dbReference type="ChEBI" id="CHEBI:157692"/>
    </reaction>
    <physiologicalReaction direction="left-to-right" evidence="11">
        <dbReference type="Rhea" id="RHEA:65757"/>
    </physiologicalReaction>
</comment>
<dbReference type="SUPFAM" id="SSF53850">
    <property type="entry name" value="Periplasmic binding protein-like II"/>
    <property type="match status" value="1"/>
</dbReference>
<evidence type="ECO:0000256" key="10">
    <source>
        <dbReference type="ARBA" id="ARBA00033171"/>
    </source>
</evidence>
<keyword evidence="7" id="KW-0663">Pyridoxal phosphate</keyword>
<gene>
    <name evidence="13" type="ORF">RM540_13675</name>
</gene>
<dbReference type="PANTHER" id="PTHR31528:SF1">
    <property type="entry name" value="4-AMINO-5-HYDROXYMETHYL-2-METHYLPYRIMIDINE PHOSPHATE SYNTHASE THI11-RELATED"/>
    <property type="match status" value="1"/>
</dbReference>
<evidence type="ECO:0000256" key="11">
    <source>
        <dbReference type="ARBA" id="ARBA00048179"/>
    </source>
</evidence>
<comment type="caution">
    <text evidence="13">The sequence shown here is derived from an EMBL/GenBank/DDBJ whole genome shotgun (WGS) entry which is preliminary data.</text>
</comment>
<comment type="pathway">
    <text evidence="2">Cofactor biosynthesis; thiamine diphosphate biosynthesis.</text>
</comment>
<dbReference type="Proteomes" id="UP001267426">
    <property type="component" value="Unassembled WGS sequence"/>
</dbReference>
<keyword evidence="5" id="KW-0808">Transferase</keyword>
<evidence type="ECO:0000256" key="3">
    <source>
        <dbReference type="ARBA" id="ARBA00009406"/>
    </source>
</evidence>
<dbReference type="PANTHER" id="PTHR31528">
    <property type="entry name" value="4-AMINO-5-HYDROXYMETHYL-2-METHYLPYRIMIDINE PHOSPHATE SYNTHASE THI11-RELATED"/>
    <property type="match status" value="1"/>
</dbReference>
<evidence type="ECO:0000256" key="8">
    <source>
        <dbReference type="ARBA" id="ARBA00022977"/>
    </source>
</evidence>
<protein>
    <recommendedName>
        <fullName evidence="10">Thiamine pyrimidine synthase</fullName>
    </recommendedName>
</protein>
<keyword evidence="6" id="KW-0479">Metal-binding</keyword>
<dbReference type="InterPro" id="IPR027939">
    <property type="entry name" value="NMT1/THI5"/>
</dbReference>
<evidence type="ECO:0000256" key="4">
    <source>
        <dbReference type="ARBA" id="ARBA00011738"/>
    </source>
</evidence>
<evidence type="ECO:0000256" key="5">
    <source>
        <dbReference type="ARBA" id="ARBA00022679"/>
    </source>
</evidence>